<proteinExistence type="predicted"/>
<organism evidence="1">
    <name type="scientific">Methanobacterium formicicum</name>
    <dbReference type="NCBI Taxonomy" id="2162"/>
    <lineage>
        <taxon>Archaea</taxon>
        <taxon>Methanobacteriati</taxon>
        <taxon>Methanobacteriota</taxon>
        <taxon>Methanomada group</taxon>
        <taxon>Methanobacteria</taxon>
        <taxon>Methanobacteriales</taxon>
        <taxon>Methanobacteriaceae</taxon>
        <taxon>Methanobacterium</taxon>
    </lineage>
</organism>
<evidence type="ECO:0000313" key="1">
    <source>
        <dbReference type="EMBL" id="CEA14530.1"/>
    </source>
</evidence>
<gene>
    <name evidence="1" type="ORF">DSM1535_2210</name>
</gene>
<dbReference type="AlphaFoldDB" id="A0A090I8B3"/>
<accession>A0A090I8B3</accession>
<dbReference type="PATRIC" id="fig|2162.9.peg.2276"/>
<protein>
    <submittedName>
        <fullName evidence="1">Uncharacterized protein</fullName>
    </submittedName>
</protein>
<dbReference type="KEGG" id="mfi:DSM1535_2210"/>
<dbReference type="EMBL" id="LN515531">
    <property type="protein sequence ID" value="CEA14530.1"/>
    <property type="molecule type" value="Genomic_DNA"/>
</dbReference>
<name>A0A090I8B3_METFO</name>
<sequence length="87" mass="10639">METKKDDFLAKFDRMLETGEIMRFRDVKRYFGKFTGKMVKPLEDDLNYKKFRKGDIVVIFNAEEYLKYRKGYEFLSRDIKDSLKEFK</sequence>
<dbReference type="RefSeq" id="WP_048073548.1">
    <property type="nucleotide sequence ID" value="NZ_JARVXG010000055.1"/>
</dbReference>
<reference evidence="1" key="1">
    <citation type="submission" date="2014-08" db="EMBL/GenBank/DDBJ databases">
        <authorList>
            <person name="Wibberg D."/>
        </authorList>
    </citation>
    <scope>NUCLEOTIDE SEQUENCE</scope>
</reference>